<dbReference type="HOGENOM" id="CLU_068529_2_0_6"/>
<dbReference type="AlphaFoldDB" id="A0A090AFM2"/>
<dbReference type="PROSITE" id="PS50076">
    <property type="entry name" value="DNAJ_2"/>
    <property type="match status" value="1"/>
</dbReference>
<protein>
    <recommendedName>
        <fullName evidence="4">Co-chaperone protein HscB homolog</fullName>
    </recommendedName>
</protein>
<dbReference type="Gene3D" id="1.10.287.110">
    <property type="entry name" value="DnaJ domain"/>
    <property type="match status" value="1"/>
</dbReference>
<dbReference type="SMART" id="SM00271">
    <property type="entry name" value="DnaJ"/>
    <property type="match status" value="1"/>
</dbReference>
<evidence type="ECO:0000313" key="7">
    <source>
        <dbReference type="EMBL" id="BAP56928.1"/>
    </source>
</evidence>
<dbReference type="CDD" id="cd06257">
    <property type="entry name" value="DnaJ"/>
    <property type="match status" value="1"/>
</dbReference>
<feature type="domain" description="J" evidence="6">
    <location>
        <begin position="6"/>
        <end position="80"/>
    </location>
</feature>
<dbReference type="GO" id="GO:0051259">
    <property type="term" value="P:protein complex oligomerization"/>
    <property type="evidence" value="ECO:0007669"/>
    <property type="project" value="InterPro"/>
</dbReference>
<evidence type="ECO:0000313" key="8">
    <source>
        <dbReference type="Proteomes" id="UP000031623"/>
    </source>
</evidence>
<dbReference type="STRING" id="40754.THII_2631"/>
<accession>A0A090AFM2</accession>
<dbReference type="EMBL" id="AP014633">
    <property type="protein sequence ID" value="BAP56928.1"/>
    <property type="molecule type" value="Genomic_DNA"/>
</dbReference>
<dbReference type="GO" id="GO:1990230">
    <property type="term" value="C:iron-sulfur cluster transfer complex"/>
    <property type="evidence" value="ECO:0007669"/>
    <property type="project" value="TreeGrafter"/>
</dbReference>
<evidence type="ECO:0000256" key="3">
    <source>
        <dbReference type="ARBA" id="ARBA00025596"/>
    </source>
</evidence>
<dbReference type="OrthoDB" id="287587at2"/>
<dbReference type="GO" id="GO:0006457">
    <property type="term" value="P:protein folding"/>
    <property type="evidence" value="ECO:0007669"/>
    <property type="project" value="UniProtKB-UniRule"/>
</dbReference>
<keyword evidence="8" id="KW-1185">Reference proteome</keyword>
<dbReference type="PANTHER" id="PTHR14021:SF15">
    <property type="entry name" value="IRON-SULFUR CLUSTER CO-CHAPERONE PROTEIN HSCB"/>
    <property type="match status" value="1"/>
</dbReference>
<evidence type="ECO:0000256" key="4">
    <source>
        <dbReference type="HAMAP-Rule" id="MF_00682"/>
    </source>
</evidence>
<dbReference type="GO" id="GO:0051087">
    <property type="term" value="F:protein-folding chaperone binding"/>
    <property type="evidence" value="ECO:0007669"/>
    <property type="project" value="InterPro"/>
</dbReference>
<proteinExistence type="inferred from homology"/>
<gene>
    <name evidence="4" type="primary">hscB</name>
    <name evidence="7" type="ORF">THII_2631</name>
</gene>
<comment type="function">
    <text evidence="3 4">Co-chaperone involved in the maturation of iron-sulfur cluster-containing proteins. Seems to help targeting proteins to be folded toward HscA.</text>
</comment>
<dbReference type="InterPro" id="IPR009073">
    <property type="entry name" value="HscB_oligo_C"/>
</dbReference>
<dbReference type="HAMAP" id="MF_00682">
    <property type="entry name" value="HscB"/>
    <property type="match status" value="1"/>
</dbReference>
<evidence type="ECO:0000259" key="6">
    <source>
        <dbReference type="PROSITE" id="PS50076"/>
    </source>
</evidence>
<dbReference type="PANTHER" id="PTHR14021">
    <property type="entry name" value="IRON-SULFUR CLUSTER CO-CHAPERONE PROTEIN HSCB"/>
    <property type="match status" value="1"/>
</dbReference>
<dbReference type="SUPFAM" id="SSF46565">
    <property type="entry name" value="Chaperone J-domain"/>
    <property type="match status" value="1"/>
</dbReference>
<dbReference type="Gene3D" id="1.20.1280.20">
    <property type="entry name" value="HscB, C-terminal domain"/>
    <property type="match status" value="1"/>
</dbReference>
<dbReference type="InterPro" id="IPR036869">
    <property type="entry name" value="J_dom_sf"/>
</dbReference>
<dbReference type="Proteomes" id="UP000031623">
    <property type="component" value="Chromosome"/>
</dbReference>
<comment type="similarity">
    <text evidence="1 4">Belongs to the HscB family.</text>
</comment>
<name>A0A090AFM2_9GAMM</name>
<dbReference type="InterPro" id="IPR001623">
    <property type="entry name" value="DnaJ_domain"/>
</dbReference>
<dbReference type="Pfam" id="PF07743">
    <property type="entry name" value="HSCB_C"/>
    <property type="match status" value="1"/>
</dbReference>
<dbReference type="NCBIfam" id="TIGR00714">
    <property type="entry name" value="hscB"/>
    <property type="match status" value="1"/>
</dbReference>
<feature type="coiled-coil region" evidence="5">
    <location>
        <begin position="116"/>
        <end position="143"/>
    </location>
</feature>
<evidence type="ECO:0000256" key="1">
    <source>
        <dbReference type="ARBA" id="ARBA00010476"/>
    </source>
</evidence>
<organism evidence="7 8">
    <name type="scientific">Thioploca ingrica</name>
    <dbReference type="NCBI Taxonomy" id="40754"/>
    <lineage>
        <taxon>Bacteria</taxon>
        <taxon>Pseudomonadati</taxon>
        <taxon>Pseudomonadota</taxon>
        <taxon>Gammaproteobacteria</taxon>
        <taxon>Thiotrichales</taxon>
        <taxon>Thiotrichaceae</taxon>
        <taxon>Thioploca</taxon>
    </lineage>
</organism>
<sequence length="174" mass="20695">MSLNANHFEVFNLPIAFDIDSHLLAQRYRELQRMVHPDNYAQASERERRLALQKSTQVNEAFQTLNNPLARGRYLLQLQGIDTNEASDMAMDPEFLMMQMELREELATIKRQPQPLEALNRFLKRLEQQMQHLTKTLSQQFTQQNWPAARDSVRQWQFFQRLHEAALRIEEELI</sequence>
<keyword evidence="5" id="KW-0175">Coiled coil</keyword>
<reference evidence="7" key="1">
    <citation type="journal article" date="2014" name="ISME J.">
        <title>Ecophysiology of Thioploca ingrica as revealed by the complete genome sequence supplemented with proteomic evidence.</title>
        <authorList>
            <person name="Kojima H."/>
            <person name="Ogura Y."/>
            <person name="Yamamoto N."/>
            <person name="Togashi T."/>
            <person name="Mori H."/>
            <person name="Watanabe T."/>
            <person name="Nemoto F."/>
            <person name="Kurokawa K."/>
            <person name="Hayashi T."/>
            <person name="Fukui M."/>
        </authorList>
    </citation>
    <scope>NUCLEOTIDE SEQUENCE [LARGE SCALE GENOMIC DNA]</scope>
</reference>
<dbReference type="InterPro" id="IPR004640">
    <property type="entry name" value="HscB"/>
</dbReference>
<dbReference type="KEGG" id="tig:THII_2631"/>
<evidence type="ECO:0000256" key="2">
    <source>
        <dbReference type="ARBA" id="ARBA00023186"/>
    </source>
</evidence>
<comment type="subunit">
    <text evidence="4">Interacts with HscA and stimulates its ATPase activity.</text>
</comment>
<keyword evidence="2 4" id="KW-0143">Chaperone</keyword>
<dbReference type="InterPro" id="IPR036386">
    <property type="entry name" value="HscB_C_sf"/>
</dbReference>
<dbReference type="GO" id="GO:0044571">
    <property type="term" value="P:[2Fe-2S] cluster assembly"/>
    <property type="evidence" value="ECO:0007669"/>
    <property type="project" value="InterPro"/>
</dbReference>
<evidence type="ECO:0000256" key="5">
    <source>
        <dbReference type="SAM" id="Coils"/>
    </source>
</evidence>
<dbReference type="GO" id="GO:0001671">
    <property type="term" value="F:ATPase activator activity"/>
    <property type="evidence" value="ECO:0007669"/>
    <property type="project" value="InterPro"/>
</dbReference>
<dbReference type="SUPFAM" id="SSF47144">
    <property type="entry name" value="HSC20 (HSCB), C-terminal oligomerisation domain"/>
    <property type="match status" value="1"/>
</dbReference>